<evidence type="ECO:0000313" key="4">
    <source>
        <dbReference type="EMBL" id="CAB5117928.1"/>
    </source>
</evidence>
<organism evidence="2">
    <name type="scientific">freshwater metagenome</name>
    <dbReference type="NCBI Taxonomy" id="449393"/>
    <lineage>
        <taxon>unclassified sequences</taxon>
        <taxon>metagenomes</taxon>
        <taxon>ecological metagenomes</taxon>
    </lineage>
</organism>
<evidence type="ECO:0000313" key="3">
    <source>
        <dbReference type="EMBL" id="CAB4608821.1"/>
    </source>
</evidence>
<reference evidence="2" key="1">
    <citation type="submission" date="2020-05" db="EMBL/GenBank/DDBJ databases">
        <authorList>
            <person name="Chiriac C."/>
            <person name="Salcher M."/>
            <person name="Ghai R."/>
            <person name="Kavagutti S V."/>
        </authorList>
    </citation>
    <scope>NUCLEOTIDE SEQUENCE</scope>
</reference>
<dbReference type="Gene3D" id="3.10.180.10">
    <property type="entry name" value="2,3-Dihydroxybiphenyl 1,2-Dioxygenase, domain 1"/>
    <property type="match status" value="1"/>
</dbReference>
<dbReference type="CDD" id="cd06587">
    <property type="entry name" value="VOC"/>
    <property type="match status" value="1"/>
</dbReference>
<dbReference type="PROSITE" id="PS51819">
    <property type="entry name" value="VOC"/>
    <property type="match status" value="1"/>
</dbReference>
<dbReference type="SUPFAM" id="SSF54593">
    <property type="entry name" value="Glyoxalase/Bleomycin resistance protein/Dihydroxybiphenyl dioxygenase"/>
    <property type="match status" value="1"/>
</dbReference>
<evidence type="ECO:0000259" key="1">
    <source>
        <dbReference type="PROSITE" id="PS51819"/>
    </source>
</evidence>
<dbReference type="InterPro" id="IPR029068">
    <property type="entry name" value="Glyas_Bleomycin-R_OHBP_Dase"/>
</dbReference>
<sequence>MASTVGQYCINVTDLKRSEWFYTEIIGLKVQSRTQIPGVDEIVLAADAGGGRLQLAQWLERSGPIEHGTALWKIYMNVDDCQDVHDRAVAAGFTSTMAPARLERWPVTVAFVLDPDGYSVELLQRHEGAVVNGAQ</sequence>
<name>A0A6J6B7P0_9ZZZZ</name>
<protein>
    <submittedName>
        <fullName evidence="2">Unannotated protein</fullName>
    </submittedName>
</protein>
<dbReference type="EMBL" id="CAEZSL010000018">
    <property type="protein sequence ID" value="CAB4534885.1"/>
    <property type="molecule type" value="Genomic_DNA"/>
</dbReference>
<dbReference type="InterPro" id="IPR004360">
    <property type="entry name" value="Glyas_Fos-R_dOase_dom"/>
</dbReference>
<evidence type="ECO:0000313" key="2">
    <source>
        <dbReference type="EMBL" id="CAB4534885.1"/>
    </source>
</evidence>
<proteinExistence type="predicted"/>
<dbReference type="InterPro" id="IPR037523">
    <property type="entry name" value="VOC_core"/>
</dbReference>
<dbReference type="AlphaFoldDB" id="A0A6J6B7P0"/>
<feature type="domain" description="VOC" evidence="1">
    <location>
        <begin position="4"/>
        <end position="125"/>
    </location>
</feature>
<gene>
    <name evidence="2" type="ORF">UFOPK1421_00271</name>
    <name evidence="3" type="ORF">UFOPK1820_01217</name>
    <name evidence="4" type="ORF">UFOPK4422_00531</name>
</gene>
<dbReference type="EMBL" id="CAEZUK010000231">
    <property type="protein sequence ID" value="CAB4608821.1"/>
    <property type="molecule type" value="Genomic_DNA"/>
</dbReference>
<dbReference type="Pfam" id="PF00903">
    <property type="entry name" value="Glyoxalase"/>
    <property type="match status" value="1"/>
</dbReference>
<dbReference type="EMBL" id="CAFBRX010000039">
    <property type="protein sequence ID" value="CAB5117928.1"/>
    <property type="molecule type" value="Genomic_DNA"/>
</dbReference>
<accession>A0A6J6B7P0</accession>